<dbReference type="InterPro" id="IPR036097">
    <property type="entry name" value="HisK_dim/P_sf"/>
</dbReference>
<evidence type="ECO:0000259" key="9">
    <source>
        <dbReference type="PROSITE" id="PS50109"/>
    </source>
</evidence>
<dbReference type="Pfam" id="PF00512">
    <property type="entry name" value="HisKA"/>
    <property type="match status" value="1"/>
</dbReference>
<comment type="subcellular location">
    <subcellularLocation>
        <location evidence="2">Membrane</location>
    </subcellularLocation>
</comment>
<comment type="catalytic activity">
    <reaction evidence="1">
        <text>ATP + protein L-histidine = ADP + protein N-phospho-L-histidine.</text>
        <dbReference type="EC" id="2.7.13.3"/>
    </reaction>
</comment>
<evidence type="ECO:0000256" key="3">
    <source>
        <dbReference type="ARBA" id="ARBA00012438"/>
    </source>
</evidence>
<evidence type="ECO:0000256" key="6">
    <source>
        <dbReference type="ARBA" id="ARBA00022777"/>
    </source>
</evidence>
<dbReference type="PANTHER" id="PTHR45453">
    <property type="entry name" value="PHOSPHATE REGULON SENSOR PROTEIN PHOR"/>
    <property type="match status" value="1"/>
</dbReference>
<dbReference type="RefSeq" id="WP_125381526.1">
    <property type="nucleotide sequence ID" value="NZ_RJPM01000001.1"/>
</dbReference>
<feature type="domain" description="Histidine kinase" evidence="9">
    <location>
        <begin position="245"/>
        <end position="456"/>
    </location>
</feature>
<dbReference type="CDD" id="cd06225">
    <property type="entry name" value="HAMP"/>
    <property type="match status" value="1"/>
</dbReference>
<keyword evidence="8" id="KW-1133">Transmembrane helix</keyword>
<keyword evidence="4" id="KW-0597">Phosphoprotein</keyword>
<gene>
    <name evidence="11" type="primary">phoR</name>
    <name evidence="11" type="ORF">D8798_00660</name>
</gene>
<dbReference type="Gene3D" id="1.10.287.130">
    <property type="match status" value="1"/>
</dbReference>
<proteinExistence type="predicted"/>
<dbReference type="Gene3D" id="6.10.340.10">
    <property type="match status" value="1"/>
</dbReference>
<evidence type="ECO:0000256" key="4">
    <source>
        <dbReference type="ARBA" id="ARBA00022553"/>
    </source>
</evidence>
<keyword evidence="8" id="KW-0472">Membrane</keyword>
<dbReference type="Gene3D" id="3.30.565.10">
    <property type="entry name" value="Histidine kinase-like ATPase, C-terminal domain"/>
    <property type="match status" value="1"/>
</dbReference>
<dbReference type="InterPro" id="IPR005467">
    <property type="entry name" value="His_kinase_dom"/>
</dbReference>
<dbReference type="PROSITE" id="PS50109">
    <property type="entry name" value="HIS_KIN"/>
    <property type="match status" value="1"/>
</dbReference>
<evidence type="ECO:0000256" key="8">
    <source>
        <dbReference type="SAM" id="Phobius"/>
    </source>
</evidence>
<dbReference type="CDD" id="cd00075">
    <property type="entry name" value="HATPase"/>
    <property type="match status" value="1"/>
</dbReference>
<evidence type="ECO:0000256" key="1">
    <source>
        <dbReference type="ARBA" id="ARBA00000085"/>
    </source>
</evidence>
<evidence type="ECO:0000259" key="10">
    <source>
        <dbReference type="PROSITE" id="PS50885"/>
    </source>
</evidence>
<dbReference type="CDD" id="cd00082">
    <property type="entry name" value="HisKA"/>
    <property type="match status" value="1"/>
</dbReference>
<dbReference type="SMART" id="SM00304">
    <property type="entry name" value="HAMP"/>
    <property type="match status" value="1"/>
</dbReference>
<keyword evidence="6" id="KW-0418">Kinase</keyword>
<evidence type="ECO:0000313" key="11">
    <source>
        <dbReference type="EMBL" id="RSJ77669.1"/>
    </source>
</evidence>
<keyword evidence="8" id="KW-0812">Transmembrane</keyword>
<evidence type="ECO:0000256" key="7">
    <source>
        <dbReference type="ARBA" id="ARBA00023012"/>
    </source>
</evidence>
<feature type="transmembrane region" description="Helical" evidence="8">
    <location>
        <begin position="150"/>
        <end position="169"/>
    </location>
</feature>
<sequence length="467" mass="53478">MKIVKKNFLLTTFIIFVVVTIVLSTLYFAMPVYYQQVKGGEAQREFAQVAKQVKGKSSQEISELLSNYSKKSNQIWFTLLAKDNTILYPALETNGESSLQLTIVPTIANSNYESKTLSESFRTSDGKEVVLRGEYSLQPVSDASRILLNLYPFVLFLSLSLGGLAAYLYSRTSSQRIKDISSSTRQMTSLLPDVSCQVKGHDEIADLAQDINHLYANLLTSMEALRLENEKVAESEREKAEFLRMTSHELKTPITSMMGMIDGMIYGVGDFKDRDKYLQKCREILEEQSGLVQSILAISKLEMTMETEREIFSLKDLLEANISTYKVLADLKHYQFNVQLSETKVRGNKTYLLKAIKNLIDNAFHYTVEGGEILVRLEDGMLIVENEAERVLDESQIQQIFQPFYRPDYSRNRKDGGTGLGLFIVQQILEKHHLTYRFEVVENRWMRFTIFLPQTEQMRVGQKSVIR</sequence>
<dbReference type="SUPFAM" id="SSF55874">
    <property type="entry name" value="ATPase domain of HSP90 chaperone/DNA topoisomerase II/histidine kinase"/>
    <property type="match status" value="1"/>
</dbReference>
<dbReference type="GO" id="GO:0000155">
    <property type="term" value="F:phosphorelay sensor kinase activity"/>
    <property type="evidence" value="ECO:0007669"/>
    <property type="project" value="InterPro"/>
</dbReference>
<comment type="caution">
    <text evidence="11">The sequence shown here is derived from an EMBL/GenBank/DDBJ whole genome shotgun (WGS) entry which is preliminary data.</text>
</comment>
<dbReference type="GO" id="GO:0016036">
    <property type="term" value="P:cellular response to phosphate starvation"/>
    <property type="evidence" value="ECO:0007669"/>
    <property type="project" value="TreeGrafter"/>
</dbReference>
<dbReference type="InterPro" id="IPR036890">
    <property type="entry name" value="HATPase_C_sf"/>
</dbReference>
<dbReference type="SMART" id="SM00388">
    <property type="entry name" value="HisKA"/>
    <property type="match status" value="1"/>
</dbReference>
<evidence type="ECO:0000256" key="5">
    <source>
        <dbReference type="ARBA" id="ARBA00022679"/>
    </source>
</evidence>
<dbReference type="PANTHER" id="PTHR45453:SF3">
    <property type="entry name" value="HISTIDINE KINASE"/>
    <property type="match status" value="1"/>
</dbReference>
<dbReference type="AlphaFoldDB" id="A0A3R9KTC2"/>
<keyword evidence="5 11" id="KW-0808">Transferase</keyword>
<evidence type="ECO:0000313" key="12">
    <source>
        <dbReference type="Proteomes" id="UP000272213"/>
    </source>
</evidence>
<dbReference type="InterPro" id="IPR003661">
    <property type="entry name" value="HisK_dim/P_dom"/>
</dbReference>
<reference evidence="11 12" key="1">
    <citation type="submission" date="2018-11" db="EMBL/GenBank/DDBJ databases">
        <title>Species Designations Belie Phenotypic and Genotypic Heterogeneity in Oral Streptococci.</title>
        <authorList>
            <person name="Velsko I."/>
        </authorList>
    </citation>
    <scope>NUCLEOTIDE SEQUENCE [LARGE SCALE GENOMIC DNA]</scope>
    <source>
        <strain evidence="11 12">BCA6</strain>
    </source>
</reference>
<dbReference type="InterPro" id="IPR003594">
    <property type="entry name" value="HATPase_dom"/>
</dbReference>
<protein>
    <recommendedName>
        <fullName evidence="3">histidine kinase</fullName>
        <ecNumber evidence="3">2.7.13.3</ecNumber>
    </recommendedName>
</protein>
<accession>A0A3R9KTC2</accession>
<dbReference type="Proteomes" id="UP000272213">
    <property type="component" value="Unassembled WGS sequence"/>
</dbReference>
<name>A0A3R9KTC2_STRCR</name>
<dbReference type="SUPFAM" id="SSF47384">
    <property type="entry name" value="Homodimeric domain of signal transducing histidine kinase"/>
    <property type="match status" value="1"/>
</dbReference>
<dbReference type="GO" id="GO:0005886">
    <property type="term" value="C:plasma membrane"/>
    <property type="evidence" value="ECO:0007669"/>
    <property type="project" value="TreeGrafter"/>
</dbReference>
<dbReference type="GO" id="GO:0004721">
    <property type="term" value="F:phosphoprotein phosphatase activity"/>
    <property type="evidence" value="ECO:0007669"/>
    <property type="project" value="TreeGrafter"/>
</dbReference>
<dbReference type="Pfam" id="PF02518">
    <property type="entry name" value="HATPase_c"/>
    <property type="match status" value="1"/>
</dbReference>
<dbReference type="InterPro" id="IPR003660">
    <property type="entry name" value="HAMP_dom"/>
</dbReference>
<evidence type="ECO:0000256" key="2">
    <source>
        <dbReference type="ARBA" id="ARBA00004370"/>
    </source>
</evidence>
<feature type="transmembrane region" description="Helical" evidence="8">
    <location>
        <begin position="7"/>
        <end position="30"/>
    </location>
</feature>
<dbReference type="EMBL" id="RJPM01000001">
    <property type="protein sequence ID" value="RSJ77669.1"/>
    <property type="molecule type" value="Genomic_DNA"/>
</dbReference>
<dbReference type="InterPro" id="IPR050351">
    <property type="entry name" value="BphY/WalK/GraS-like"/>
</dbReference>
<keyword evidence="7" id="KW-0902">Two-component regulatory system</keyword>
<organism evidence="11 12">
    <name type="scientific">Streptococcus cristatus</name>
    <dbReference type="NCBI Taxonomy" id="45634"/>
    <lineage>
        <taxon>Bacteria</taxon>
        <taxon>Bacillati</taxon>
        <taxon>Bacillota</taxon>
        <taxon>Bacilli</taxon>
        <taxon>Lactobacillales</taxon>
        <taxon>Streptococcaceae</taxon>
        <taxon>Streptococcus</taxon>
    </lineage>
</organism>
<dbReference type="PROSITE" id="PS50885">
    <property type="entry name" value="HAMP"/>
    <property type="match status" value="1"/>
</dbReference>
<dbReference type="EC" id="2.7.13.3" evidence="3"/>
<feature type="domain" description="HAMP" evidence="10">
    <location>
        <begin position="171"/>
        <end position="223"/>
    </location>
</feature>
<dbReference type="SMART" id="SM00387">
    <property type="entry name" value="HATPase_c"/>
    <property type="match status" value="1"/>
</dbReference>